<dbReference type="EC" id="1.1.1.3" evidence="4"/>
<evidence type="ECO:0000256" key="8">
    <source>
        <dbReference type="ARBA" id="ARBA00023002"/>
    </source>
</evidence>
<dbReference type="InterPro" id="IPR022697">
    <property type="entry name" value="HDH_short"/>
</dbReference>
<dbReference type="UniPathway" id="UPA00050">
    <property type="reaction ID" value="UER00063"/>
</dbReference>
<evidence type="ECO:0000256" key="5">
    <source>
        <dbReference type="ARBA" id="ARBA00013376"/>
    </source>
</evidence>
<accession>A0A7J3QFK6</accession>
<dbReference type="GO" id="GO:0009088">
    <property type="term" value="P:threonine biosynthetic process"/>
    <property type="evidence" value="ECO:0007669"/>
    <property type="project" value="UniProtKB-UniPathway"/>
</dbReference>
<dbReference type="Gene3D" id="3.40.50.720">
    <property type="entry name" value="NAD(P)-binding Rossmann-like Domain"/>
    <property type="match status" value="1"/>
</dbReference>
<comment type="caution">
    <text evidence="14">The sequence shown here is derived from an EMBL/GenBank/DDBJ whole genome shotgun (WGS) entry which is preliminary data.</text>
</comment>
<dbReference type="InterPro" id="IPR005106">
    <property type="entry name" value="Asp/hSer_DH_NAD-bd"/>
</dbReference>
<evidence type="ECO:0000259" key="13">
    <source>
        <dbReference type="Pfam" id="PF03447"/>
    </source>
</evidence>
<protein>
    <recommendedName>
        <fullName evidence="5">Homoserine dehydrogenase</fullName>
        <ecNumber evidence="4">1.1.1.3</ecNumber>
    </recommendedName>
</protein>
<feature type="active site" description="Proton donor" evidence="10">
    <location>
        <position position="229"/>
    </location>
</feature>
<feature type="domain" description="Aspartate/homoserine dehydrogenase NAD-binding" evidence="13">
    <location>
        <begin position="11"/>
        <end position="153"/>
    </location>
</feature>
<name>A0A7J3QFK6_9CREN</name>
<dbReference type="GO" id="GO:0009086">
    <property type="term" value="P:methionine biosynthetic process"/>
    <property type="evidence" value="ECO:0007669"/>
    <property type="project" value="UniProtKB-KW"/>
</dbReference>
<proteinExistence type="inferred from homology"/>
<evidence type="ECO:0000313" key="14">
    <source>
        <dbReference type="EMBL" id="HGV66898.1"/>
    </source>
</evidence>
<evidence type="ECO:0000259" key="12">
    <source>
        <dbReference type="Pfam" id="PF00742"/>
    </source>
</evidence>
<evidence type="ECO:0000256" key="4">
    <source>
        <dbReference type="ARBA" id="ARBA00013213"/>
    </source>
</evidence>
<dbReference type="FunFam" id="3.30.360.10:FF:000005">
    <property type="entry name" value="Homoserine dehydrogenase"/>
    <property type="match status" value="1"/>
</dbReference>
<feature type="binding site" evidence="11">
    <location>
        <begin position="11"/>
        <end position="16"/>
    </location>
    <ligand>
        <name>NADP(+)</name>
        <dbReference type="ChEBI" id="CHEBI:58349"/>
    </ligand>
</feature>
<dbReference type="GO" id="GO:0050661">
    <property type="term" value="F:NADP binding"/>
    <property type="evidence" value="ECO:0007669"/>
    <property type="project" value="InterPro"/>
</dbReference>
<feature type="binding site" evidence="11">
    <location>
        <position position="130"/>
    </location>
    <ligand>
        <name>NADPH</name>
        <dbReference type="ChEBI" id="CHEBI:57783"/>
    </ligand>
</feature>
<evidence type="ECO:0000256" key="9">
    <source>
        <dbReference type="ARBA" id="ARBA00023167"/>
    </source>
</evidence>
<dbReference type="Gene3D" id="3.30.360.10">
    <property type="entry name" value="Dihydrodipicolinate Reductase, domain 2"/>
    <property type="match status" value="1"/>
</dbReference>
<keyword evidence="6" id="KW-0028">Amino-acid biosynthesis</keyword>
<comment type="pathway">
    <text evidence="2">Amino-acid biosynthesis; L-methionine biosynthesis via de novo pathway; L-homoserine from L-aspartate: step 3/3.</text>
</comment>
<dbReference type="PIRSF" id="PIRSF036497">
    <property type="entry name" value="HDH_short"/>
    <property type="match status" value="1"/>
</dbReference>
<keyword evidence="8 14" id="KW-0560">Oxidoreductase</keyword>
<keyword evidence="7" id="KW-0791">Threonine biosynthesis</keyword>
<dbReference type="NCBIfam" id="NF004976">
    <property type="entry name" value="PRK06349.1"/>
    <property type="match status" value="1"/>
</dbReference>
<keyword evidence="9" id="KW-0486">Methionine biosynthesis</keyword>
<dbReference type="SUPFAM" id="SSF51735">
    <property type="entry name" value="NAD(P)-binding Rossmann-fold domains"/>
    <property type="match status" value="1"/>
</dbReference>
<dbReference type="SUPFAM" id="SSF55347">
    <property type="entry name" value="Glyceraldehyde-3-phosphate dehydrogenase-like, C-terminal domain"/>
    <property type="match status" value="1"/>
</dbReference>
<dbReference type="GO" id="GO:0004412">
    <property type="term" value="F:homoserine dehydrogenase activity"/>
    <property type="evidence" value="ECO:0007669"/>
    <property type="project" value="UniProtKB-EC"/>
</dbReference>
<dbReference type="InterPro" id="IPR036291">
    <property type="entry name" value="NAD(P)-bd_dom_sf"/>
</dbReference>
<dbReference type="InterPro" id="IPR019811">
    <property type="entry name" value="HDH_CS"/>
</dbReference>
<evidence type="ECO:0000256" key="2">
    <source>
        <dbReference type="ARBA" id="ARBA00005062"/>
    </source>
</evidence>
<evidence type="ECO:0000256" key="3">
    <source>
        <dbReference type="ARBA" id="ARBA00006753"/>
    </source>
</evidence>
<dbReference type="PANTHER" id="PTHR43331:SF1">
    <property type="entry name" value="HOMOSERINE DEHYDROGENASE"/>
    <property type="match status" value="1"/>
</dbReference>
<dbReference type="UniPathway" id="UPA00051">
    <property type="reaction ID" value="UER00465"/>
</dbReference>
<dbReference type="AlphaFoldDB" id="A0A7J3QFK6"/>
<comment type="pathway">
    <text evidence="1">Amino-acid biosynthesis; L-threonine biosynthesis; L-threonine from L-aspartate: step 3/5.</text>
</comment>
<dbReference type="EMBL" id="DTET01000183">
    <property type="protein sequence ID" value="HGV66898.1"/>
    <property type="molecule type" value="Genomic_DNA"/>
</dbReference>
<evidence type="ECO:0000256" key="10">
    <source>
        <dbReference type="PIRSR" id="PIRSR036497-1"/>
    </source>
</evidence>
<dbReference type="Pfam" id="PF00742">
    <property type="entry name" value="Homoserine_dh"/>
    <property type="match status" value="1"/>
</dbReference>
<feature type="domain" description="Homoserine dehydrogenase catalytic" evidence="12">
    <location>
        <begin position="162"/>
        <end position="335"/>
    </location>
</feature>
<reference evidence="14" key="1">
    <citation type="journal article" date="2020" name="mSystems">
        <title>Genome- and Community-Level Interaction Insights into Carbon Utilization and Element Cycling Functions of Hydrothermarchaeota in Hydrothermal Sediment.</title>
        <authorList>
            <person name="Zhou Z."/>
            <person name="Liu Y."/>
            <person name="Xu W."/>
            <person name="Pan J."/>
            <person name="Luo Z.H."/>
            <person name="Li M."/>
        </authorList>
    </citation>
    <scope>NUCLEOTIDE SEQUENCE [LARGE SCALE GENOMIC DNA]</scope>
    <source>
        <strain evidence="14">SpSt-721</strain>
    </source>
</reference>
<organism evidence="14">
    <name type="scientific">Ignisphaera aggregans</name>
    <dbReference type="NCBI Taxonomy" id="334771"/>
    <lineage>
        <taxon>Archaea</taxon>
        <taxon>Thermoproteota</taxon>
        <taxon>Thermoprotei</taxon>
        <taxon>Desulfurococcales</taxon>
        <taxon>Desulfurococcaceae</taxon>
        <taxon>Ignisphaera</taxon>
    </lineage>
</organism>
<evidence type="ECO:0000256" key="7">
    <source>
        <dbReference type="ARBA" id="ARBA00022697"/>
    </source>
</evidence>
<comment type="similarity">
    <text evidence="3">Belongs to the homoserine dehydrogenase family.</text>
</comment>
<evidence type="ECO:0000256" key="6">
    <source>
        <dbReference type="ARBA" id="ARBA00022605"/>
    </source>
</evidence>
<keyword evidence="11" id="KW-0521">NADP</keyword>
<evidence type="ECO:0000256" key="11">
    <source>
        <dbReference type="PIRSR" id="PIRSR036497-2"/>
    </source>
</evidence>
<sequence length="342" mass="37604">MGKKIKIVIIGFGSIGRALAKVLALKRKIINNKYNILIDVVGVADSKGMALKSDGFDEYELLKLCEVPRSGVNLFKPYAYNEINLDKLYNDTQPDIHVELTPSEYISGEPGISNIMYAIERGTHVVTANKAPLVLRYKEIVSKALAKGVKIRFRATVLGGTPFIDTLMSMKSHEIERIDGIVNATSNFILTEMHEKLIDFSDALKMAQALGVAEANPSLDIDGIDAAAKLVIISNILEKPININEIYKESISRVTLRDIVDAVRQGYVLKSLASFEVRERKAYIKIVKIPKSDIFAQINGIMNCVKIRTDATELIFIGKGGGGIETAHSVLDDIISIALNIT</sequence>
<dbReference type="PANTHER" id="PTHR43331">
    <property type="entry name" value="HOMOSERINE DEHYDROGENASE"/>
    <property type="match status" value="1"/>
</dbReference>
<feature type="binding site" evidence="11">
    <location>
        <position position="214"/>
    </location>
    <ligand>
        <name>L-homoserine</name>
        <dbReference type="ChEBI" id="CHEBI:57476"/>
    </ligand>
</feature>
<dbReference type="Pfam" id="PF03447">
    <property type="entry name" value="NAD_binding_3"/>
    <property type="match status" value="1"/>
</dbReference>
<gene>
    <name evidence="14" type="ORF">ENV02_03680</name>
</gene>
<evidence type="ECO:0000256" key="1">
    <source>
        <dbReference type="ARBA" id="ARBA00005056"/>
    </source>
</evidence>
<dbReference type="PROSITE" id="PS01042">
    <property type="entry name" value="HOMOSER_DHGENASE"/>
    <property type="match status" value="1"/>
</dbReference>
<dbReference type="InterPro" id="IPR001342">
    <property type="entry name" value="HDH_cat"/>
</dbReference>